<keyword evidence="3" id="KW-1185">Reference proteome</keyword>
<dbReference type="KEGG" id="ehx:EMIHUDRAFT_53289"/>
<dbReference type="Proteomes" id="UP000013827">
    <property type="component" value="Unassembled WGS sequence"/>
</dbReference>
<dbReference type="PaxDb" id="2903-EOD11924"/>
<reference evidence="3" key="1">
    <citation type="journal article" date="2013" name="Nature">
        <title>Pan genome of the phytoplankton Emiliania underpins its global distribution.</title>
        <authorList>
            <person name="Read B.A."/>
            <person name="Kegel J."/>
            <person name="Klute M.J."/>
            <person name="Kuo A."/>
            <person name="Lefebvre S.C."/>
            <person name="Maumus F."/>
            <person name="Mayer C."/>
            <person name="Miller J."/>
            <person name="Monier A."/>
            <person name="Salamov A."/>
            <person name="Young J."/>
            <person name="Aguilar M."/>
            <person name="Claverie J.M."/>
            <person name="Frickenhaus S."/>
            <person name="Gonzalez K."/>
            <person name="Herman E.K."/>
            <person name="Lin Y.C."/>
            <person name="Napier J."/>
            <person name="Ogata H."/>
            <person name="Sarno A.F."/>
            <person name="Shmutz J."/>
            <person name="Schroeder D."/>
            <person name="de Vargas C."/>
            <person name="Verret F."/>
            <person name="von Dassow P."/>
            <person name="Valentin K."/>
            <person name="Van de Peer Y."/>
            <person name="Wheeler G."/>
            <person name="Dacks J.B."/>
            <person name="Delwiche C.F."/>
            <person name="Dyhrman S.T."/>
            <person name="Glockner G."/>
            <person name="John U."/>
            <person name="Richards T."/>
            <person name="Worden A.Z."/>
            <person name="Zhang X."/>
            <person name="Grigoriev I.V."/>
            <person name="Allen A.E."/>
            <person name="Bidle K."/>
            <person name="Borodovsky M."/>
            <person name="Bowler C."/>
            <person name="Brownlee C."/>
            <person name="Cock J.M."/>
            <person name="Elias M."/>
            <person name="Gladyshev V.N."/>
            <person name="Groth M."/>
            <person name="Guda C."/>
            <person name="Hadaegh A."/>
            <person name="Iglesias-Rodriguez M.D."/>
            <person name="Jenkins J."/>
            <person name="Jones B.M."/>
            <person name="Lawson T."/>
            <person name="Leese F."/>
            <person name="Lindquist E."/>
            <person name="Lobanov A."/>
            <person name="Lomsadze A."/>
            <person name="Malik S.B."/>
            <person name="Marsh M.E."/>
            <person name="Mackinder L."/>
            <person name="Mock T."/>
            <person name="Mueller-Roeber B."/>
            <person name="Pagarete A."/>
            <person name="Parker M."/>
            <person name="Probert I."/>
            <person name="Quesneville H."/>
            <person name="Raines C."/>
            <person name="Rensing S.A."/>
            <person name="Riano-Pachon D.M."/>
            <person name="Richier S."/>
            <person name="Rokitta S."/>
            <person name="Shiraiwa Y."/>
            <person name="Soanes D.M."/>
            <person name="van der Giezen M."/>
            <person name="Wahlund T.M."/>
            <person name="Williams B."/>
            <person name="Wilson W."/>
            <person name="Wolfe G."/>
            <person name="Wurch L.L."/>
        </authorList>
    </citation>
    <scope>NUCLEOTIDE SEQUENCE</scope>
</reference>
<protein>
    <recommendedName>
        <fullName evidence="4">NAD(P)/FAD-dependent oxidoreductase</fullName>
    </recommendedName>
</protein>
<dbReference type="InterPro" id="IPR050982">
    <property type="entry name" value="Auxin_biosynth/cation_transpt"/>
</dbReference>
<dbReference type="GO" id="GO:0050660">
    <property type="term" value="F:flavin adenine dinucleotide binding"/>
    <property type="evidence" value="ECO:0007669"/>
    <property type="project" value="TreeGrafter"/>
</dbReference>
<dbReference type="SUPFAM" id="SSF51905">
    <property type="entry name" value="FAD/NAD(P)-binding domain"/>
    <property type="match status" value="1"/>
</dbReference>
<evidence type="ECO:0008006" key="4">
    <source>
        <dbReference type="Google" id="ProtNLM"/>
    </source>
</evidence>
<dbReference type="HOGENOM" id="CLU_006909_2_2_1"/>
<reference evidence="2" key="2">
    <citation type="submission" date="2024-10" db="UniProtKB">
        <authorList>
            <consortium name="EnsemblProtists"/>
        </authorList>
    </citation>
    <scope>IDENTIFICATION</scope>
</reference>
<proteinExistence type="predicted"/>
<evidence type="ECO:0000313" key="3">
    <source>
        <dbReference type="Proteomes" id="UP000013827"/>
    </source>
</evidence>
<dbReference type="InterPro" id="IPR036188">
    <property type="entry name" value="FAD/NAD-bd_sf"/>
</dbReference>
<organism evidence="2 3">
    <name type="scientific">Emiliania huxleyi (strain CCMP1516)</name>
    <dbReference type="NCBI Taxonomy" id="280463"/>
    <lineage>
        <taxon>Eukaryota</taxon>
        <taxon>Haptista</taxon>
        <taxon>Haptophyta</taxon>
        <taxon>Prymnesiophyceae</taxon>
        <taxon>Isochrysidales</taxon>
        <taxon>Noelaerhabdaceae</taxon>
        <taxon>Emiliania</taxon>
    </lineage>
</organism>
<dbReference type="PANTHER" id="PTHR43539:SF78">
    <property type="entry name" value="FLAVIN-CONTAINING MONOOXYGENASE"/>
    <property type="match status" value="1"/>
</dbReference>
<dbReference type="GO" id="GO:0005829">
    <property type="term" value="C:cytosol"/>
    <property type="evidence" value="ECO:0007669"/>
    <property type="project" value="TreeGrafter"/>
</dbReference>
<dbReference type="PANTHER" id="PTHR43539">
    <property type="entry name" value="FLAVIN-BINDING MONOOXYGENASE-LIKE PROTEIN (AFU_ORTHOLOGUE AFUA_4G09220)"/>
    <property type="match status" value="1"/>
</dbReference>
<dbReference type="eggNOG" id="KOG1399">
    <property type="taxonomic scope" value="Eukaryota"/>
</dbReference>
<dbReference type="GO" id="GO:0004497">
    <property type="term" value="F:monooxygenase activity"/>
    <property type="evidence" value="ECO:0007669"/>
    <property type="project" value="TreeGrafter"/>
</dbReference>
<sequence length="288" mass="31226">IVGAGPAGLATAARLQQARVPFVVFEREVTAGHSWRTRYPRLHLHTVGASSQLPGWPFPDHFPEYVSASDLAAYYDGYARTVLAPHVRYNATVTSAKPAADGKGWSLRVSIRTADGAVQWRRYEAAALVVATGQEGAPVIPPIEGRESFEGESMHSAAWRGGAKYAGKKALVVGFGNSGAEVALDLWEQGAAGVTVTARSPIHVLPRWLFSLYPHGMRSLLYFERFLAPIWLSDAVGGLLQRLLYSDLPSAGLQLSRAGVKSELLRHHRAPLLDIGTIELVRRGEISV</sequence>
<dbReference type="GeneID" id="17257991"/>
<dbReference type="RefSeq" id="XP_005764353.1">
    <property type="nucleotide sequence ID" value="XM_005764296.1"/>
</dbReference>
<evidence type="ECO:0000256" key="1">
    <source>
        <dbReference type="ARBA" id="ARBA00023002"/>
    </source>
</evidence>
<keyword evidence="1" id="KW-0560">Oxidoreductase</keyword>
<dbReference type="EnsemblProtists" id="EOD11924">
    <property type="protein sequence ID" value="EOD11924"/>
    <property type="gene ID" value="EMIHUDRAFT_53289"/>
</dbReference>
<accession>A0A0D3IKY9</accession>
<evidence type="ECO:0000313" key="2">
    <source>
        <dbReference type="EnsemblProtists" id="EOD11924"/>
    </source>
</evidence>
<dbReference type="AlphaFoldDB" id="A0A0D3IKY9"/>
<name>A0A0D3IKY9_EMIH1</name>
<dbReference type="Pfam" id="PF13738">
    <property type="entry name" value="Pyr_redox_3"/>
    <property type="match status" value="1"/>
</dbReference>
<dbReference type="STRING" id="2903.R1DT63"/>
<dbReference type="Gene3D" id="3.50.50.60">
    <property type="entry name" value="FAD/NAD(P)-binding domain"/>
    <property type="match status" value="1"/>
</dbReference>